<accession>A0A0H3HHZ9</accession>
<organism evidence="1 2">
    <name type="scientific">Burkholderia pseudomallei (strain 1026b)</name>
    <dbReference type="NCBI Taxonomy" id="884204"/>
    <lineage>
        <taxon>Bacteria</taxon>
        <taxon>Pseudomonadati</taxon>
        <taxon>Pseudomonadota</taxon>
        <taxon>Betaproteobacteria</taxon>
        <taxon>Burkholderiales</taxon>
        <taxon>Burkholderiaceae</taxon>
        <taxon>Burkholderia</taxon>
        <taxon>pseudomallei group</taxon>
    </lineage>
</organism>
<name>A0A0H3HHZ9_BURP2</name>
<dbReference type="AlphaFoldDB" id="A0A0H3HHZ9"/>
<protein>
    <submittedName>
        <fullName evidence="1">Uncharacterized protein</fullName>
    </submittedName>
</protein>
<gene>
    <name evidence="1" type="ordered locus">BP1026B_I0914</name>
</gene>
<sequence length="44" mass="4827">MDLGQTRSRLSGLADGATHNISKSLRCYKDATLCQSSDRKTVLE</sequence>
<dbReference type="Proteomes" id="UP000010087">
    <property type="component" value="Chromosome 1"/>
</dbReference>
<reference evidence="1 2" key="1">
    <citation type="journal article" date="2012" name="PLoS ONE">
        <title>Evolution of Burkholderia pseudomallei in recurrent melioidosis.</title>
        <authorList>
            <person name="Hayden H.S."/>
            <person name="Lim R."/>
            <person name="Brittnacher M.J."/>
            <person name="Sims E.H."/>
            <person name="Ramage E.R."/>
            <person name="Fong C."/>
            <person name="Wu Z."/>
            <person name="Crist E."/>
            <person name="Chang J."/>
            <person name="Zhou Y."/>
            <person name="Radey M."/>
            <person name="Rohmer L."/>
            <person name="Haugen E."/>
            <person name="Gillett W."/>
            <person name="Wuthiekanun V."/>
            <person name="Peacock S.J."/>
            <person name="Kaul R."/>
            <person name="Miller S.I."/>
            <person name="Manoil C."/>
            <person name="Jacobs M.A."/>
        </authorList>
    </citation>
    <scope>NUCLEOTIDE SEQUENCE [LARGE SCALE GENOMIC DNA]</scope>
    <source>
        <strain evidence="1 2">1026b</strain>
    </source>
</reference>
<evidence type="ECO:0000313" key="1">
    <source>
        <dbReference type="EMBL" id="AFI65566.1"/>
    </source>
</evidence>
<evidence type="ECO:0000313" key="2">
    <source>
        <dbReference type="Proteomes" id="UP000010087"/>
    </source>
</evidence>
<dbReference type="KEGG" id="bpz:BP1026B_I0914"/>
<dbReference type="EMBL" id="CP002833">
    <property type="protein sequence ID" value="AFI65566.1"/>
    <property type="molecule type" value="Genomic_DNA"/>
</dbReference>
<proteinExistence type="predicted"/>